<gene>
    <name evidence="1" type="ORF">GALL_310670</name>
</gene>
<protein>
    <submittedName>
        <fullName evidence="1">Uncharacterized protein</fullName>
    </submittedName>
</protein>
<proteinExistence type="predicted"/>
<dbReference type="EMBL" id="MLJW01000442">
    <property type="protein sequence ID" value="OIQ87077.1"/>
    <property type="molecule type" value="Genomic_DNA"/>
</dbReference>
<dbReference type="InterPro" id="IPR029060">
    <property type="entry name" value="PIN-like_dom_sf"/>
</dbReference>
<sequence length="156" mass="17502">MKPYADTNFFTRVYLSLPESEKADQFFANAKSKGASRFPITWLHRMELANAFEMSVFLGKHGSQPRVSPQNAAVALETFREDLAAEKFLHDATIEVSAIQPLFEETVARHTAKHGFRTYDILHVVSARLLGCDHFFSFDAKANALAKIEGLKIALI</sequence>
<accession>A0A1J5RG26</accession>
<dbReference type="Gene3D" id="3.40.50.1010">
    <property type="entry name" value="5'-nuclease"/>
    <property type="match status" value="1"/>
</dbReference>
<name>A0A1J5RG26_9ZZZZ</name>
<dbReference type="SUPFAM" id="SSF88723">
    <property type="entry name" value="PIN domain-like"/>
    <property type="match status" value="1"/>
</dbReference>
<comment type="caution">
    <text evidence="1">The sequence shown here is derived from an EMBL/GenBank/DDBJ whole genome shotgun (WGS) entry which is preliminary data.</text>
</comment>
<dbReference type="CDD" id="cd09874">
    <property type="entry name" value="PIN_MT3492-like"/>
    <property type="match status" value="1"/>
</dbReference>
<evidence type="ECO:0000313" key="1">
    <source>
        <dbReference type="EMBL" id="OIQ87077.1"/>
    </source>
</evidence>
<dbReference type="AlphaFoldDB" id="A0A1J5RG26"/>
<organism evidence="1">
    <name type="scientific">mine drainage metagenome</name>
    <dbReference type="NCBI Taxonomy" id="410659"/>
    <lineage>
        <taxon>unclassified sequences</taxon>
        <taxon>metagenomes</taxon>
        <taxon>ecological metagenomes</taxon>
    </lineage>
</organism>
<reference evidence="1" key="1">
    <citation type="submission" date="2016-10" db="EMBL/GenBank/DDBJ databases">
        <title>Sequence of Gallionella enrichment culture.</title>
        <authorList>
            <person name="Poehlein A."/>
            <person name="Muehling M."/>
            <person name="Daniel R."/>
        </authorList>
    </citation>
    <scope>NUCLEOTIDE SEQUENCE</scope>
</reference>